<protein>
    <submittedName>
        <fullName evidence="1">Uncharacterized protein</fullName>
    </submittedName>
</protein>
<keyword evidence="2" id="KW-1185">Reference proteome</keyword>
<name>A0ABV7DAN2_9HYPH</name>
<dbReference type="EMBL" id="JBHRSP010000001">
    <property type="protein sequence ID" value="MFC3071554.1"/>
    <property type="molecule type" value="Genomic_DNA"/>
</dbReference>
<accession>A0ABV7DAN2</accession>
<reference evidence="2" key="1">
    <citation type="journal article" date="2019" name="Int. J. Syst. Evol. Microbiol.">
        <title>The Global Catalogue of Microorganisms (GCM) 10K type strain sequencing project: providing services to taxonomists for standard genome sequencing and annotation.</title>
        <authorList>
            <consortium name="The Broad Institute Genomics Platform"/>
            <consortium name="The Broad Institute Genome Sequencing Center for Infectious Disease"/>
            <person name="Wu L."/>
            <person name="Ma J."/>
        </authorList>
    </citation>
    <scope>NUCLEOTIDE SEQUENCE [LARGE SCALE GENOMIC DNA]</scope>
    <source>
        <strain evidence="2">KCTC 52677</strain>
    </source>
</reference>
<proteinExistence type="predicted"/>
<evidence type="ECO:0000313" key="1">
    <source>
        <dbReference type="EMBL" id="MFC3071554.1"/>
    </source>
</evidence>
<sequence>MRHDLLALILAVLSLAITAGGRTEPAGSDGVRQRQACITQAIRTQADGKPLTKRVRLCR</sequence>
<organism evidence="1 2">
    <name type="scientific">Shinella pollutisoli</name>
    <dbReference type="NCBI Taxonomy" id="2250594"/>
    <lineage>
        <taxon>Bacteria</taxon>
        <taxon>Pseudomonadati</taxon>
        <taxon>Pseudomonadota</taxon>
        <taxon>Alphaproteobacteria</taxon>
        <taxon>Hyphomicrobiales</taxon>
        <taxon>Rhizobiaceae</taxon>
        <taxon>Shinella</taxon>
    </lineage>
</organism>
<evidence type="ECO:0000313" key="2">
    <source>
        <dbReference type="Proteomes" id="UP001595377"/>
    </source>
</evidence>
<comment type="caution">
    <text evidence="1">The sequence shown here is derived from an EMBL/GenBank/DDBJ whole genome shotgun (WGS) entry which is preliminary data.</text>
</comment>
<dbReference type="RefSeq" id="WP_257316004.1">
    <property type="nucleotide sequence ID" value="NZ_JANFDG010000016.1"/>
</dbReference>
<dbReference type="Proteomes" id="UP001595377">
    <property type="component" value="Unassembled WGS sequence"/>
</dbReference>
<gene>
    <name evidence="1" type="ORF">ACFOHH_00380</name>
</gene>